<dbReference type="STRING" id="1802730.A2591_00925"/>
<comment type="similarity">
    <text evidence="1 5 6">Belongs to the universal ribosomal protein uL24 family.</text>
</comment>
<dbReference type="PROSITE" id="PS01108">
    <property type="entry name" value="RIBOSOMAL_L24"/>
    <property type="match status" value="1"/>
</dbReference>
<dbReference type="GO" id="GO:0005840">
    <property type="term" value="C:ribosome"/>
    <property type="evidence" value="ECO:0007669"/>
    <property type="project" value="UniProtKB-KW"/>
</dbReference>
<reference evidence="8 9" key="1">
    <citation type="journal article" date="2016" name="Nat. Commun.">
        <title>Thousands of microbial genomes shed light on interconnected biogeochemical processes in an aquifer system.</title>
        <authorList>
            <person name="Anantharaman K."/>
            <person name="Brown C.T."/>
            <person name="Hug L.A."/>
            <person name="Sharon I."/>
            <person name="Castelle C.J."/>
            <person name="Probst A.J."/>
            <person name="Thomas B.C."/>
            <person name="Singh A."/>
            <person name="Wilkins M.J."/>
            <person name="Karaoz U."/>
            <person name="Brodie E.L."/>
            <person name="Williams K.H."/>
            <person name="Hubbard S.S."/>
            <person name="Banfield J.F."/>
        </authorList>
    </citation>
    <scope>NUCLEOTIDE SEQUENCE [LARGE SCALE GENOMIC DNA]</scope>
</reference>
<sequence length="101" mass="11006">MNIKKGDTVVIIAGKEKGKKGKVAEAMPRESRVVVEGMNMRKRHVKARRAGTKGQTVEFAAPMHVSNVMIADPKTGKPSRIGKKVVGEKRVRIAKKSGTEI</sequence>
<comment type="function">
    <text evidence="5">One of two assembly initiator proteins, it binds directly to the 5'-end of the 23S rRNA, where it nucleates assembly of the 50S subunit.</text>
</comment>
<dbReference type="EMBL" id="MHUZ01000034">
    <property type="protein sequence ID" value="OHA84873.1"/>
    <property type="molecule type" value="Genomic_DNA"/>
</dbReference>
<dbReference type="Proteomes" id="UP000178168">
    <property type="component" value="Unassembled WGS sequence"/>
</dbReference>
<keyword evidence="5" id="KW-0699">rRNA-binding</keyword>
<evidence type="ECO:0000256" key="3">
    <source>
        <dbReference type="ARBA" id="ARBA00023274"/>
    </source>
</evidence>
<dbReference type="GO" id="GO:1990904">
    <property type="term" value="C:ribonucleoprotein complex"/>
    <property type="evidence" value="ECO:0007669"/>
    <property type="project" value="UniProtKB-KW"/>
</dbReference>
<evidence type="ECO:0000259" key="7">
    <source>
        <dbReference type="SMART" id="SM00739"/>
    </source>
</evidence>
<evidence type="ECO:0000256" key="2">
    <source>
        <dbReference type="ARBA" id="ARBA00022980"/>
    </source>
</evidence>
<dbReference type="NCBIfam" id="TIGR01079">
    <property type="entry name" value="rplX_bact"/>
    <property type="match status" value="1"/>
</dbReference>
<evidence type="ECO:0000256" key="1">
    <source>
        <dbReference type="ARBA" id="ARBA00010618"/>
    </source>
</evidence>
<organism evidence="8 9">
    <name type="scientific">Candidatus Yonathbacteria bacterium RIFOXYD1_FULL_52_36</name>
    <dbReference type="NCBI Taxonomy" id="1802730"/>
    <lineage>
        <taxon>Bacteria</taxon>
        <taxon>Candidatus Yonathiibacteriota</taxon>
    </lineage>
</organism>
<gene>
    <name evidence="5" type="primary">rplX</name>
    <name evidence="8" type="ORF">A2591_00925</name>
</gene>
<dbReference type="InterPro" id="IPR005825">
    <property type="entry name" value="Ribosomal_uL24_CS"/>
</dbReference>
<dbReference type="InterPro" id="IPR014722">
    <property type="entry name" value="Rib_uL2_dom2"/>
</dbReference>
<feature type="domain" description="KOW" evidence="7">
    <location>
        <begin position="2"/>
        <end position="29"/>
    </location>
</feature>
<dbReference type="InterPro" id="IPR041988">
    <property type="entry name" value="Ribosomal_uL24_KOW"/>
</dbReference>
<dbReference type="GO" id="GO:0006412">
    <property type="term" value="P:translation"/>
    <property type="evidence" value="ECO:0007669"/>
    <property type="project" value="UniProtKB-UniRule"/>
</dbReference>
<dbReference type="InterPro" id="IPR057264">
    <property type="entry name" value="Ribosomal_uL24_C"/>
</dbReference>
<evidence type="ECO:0000256" key="4">
    <source>
        <dbReference type="ARBA" id="ARBA00035206"/>
    </source>
</evidence>
<dbReference type="HAMAP" id="MF_01326_B">
    <property type="entry name" value="Ribosomal_uL24_B"/>
    <property type="match status" value="1"/>
</dbReference>
<dbReference type="InterPro" id="IPR005824">
    <property type="entry name" value="KOW"/>
</dbReference>
<evidence type="ECO:0000313" key="9">
    <source>
        <dbReference type="Proteomes" id="UP000178168"/>
    </source>
</evidence>
<dbReference type="InterPro" id="IPR008991">
    <property type="entry name" value="Translation_prot_SH3-like_sf"/>
</dbReference>
<comment type="caution">
    <text evidence="8">The sequence shown here is derived from an EMBL/GenBank/DDBJ whole genome shotgun (WGS) entry which is preliminary data.</text>
</comment>
<evidence type="ECO:0000256" key="5">
    <source>
        <dbReference type="HAMAP-Rule" id="MF_01326"/>
    </source>
</evidence>
<dbReference type="SUPFAM" id="SSF50104">
    <property type="entry name" value="Translation proteins SH3-like domain"/>
    <property type="match status" value="1"/>
</dbReference>
<dbReference type="InterPro" id="IPR003256">
    <property type="entry name" value="Ribosomal_uL24"/>
</dbReference>
<comment type="function">
    <text evidence="5">One of the proteins that surrounds the polypeptide exit tunnel on the outside of the subunit.</text>
</comment>
<dbReference type="PANTHER" id="PTHR12903">
    <property type="entry name" value="MITOCHONDRIAL RIBOSOMAL PROTEIN L24"/>
    <property type="match status" value="1"/>
</dbReference>
<dbReference type="Pfam" id="PF00467">
    <property type="entry name" value="KOW"/>
    <property type="match status" value="1"/>
</dbReference>
<name>A0A1G2SIG6_9BACT</name>
<protein>
    <recommendedName>
        <fullName evidence="4 5">Large ribosomal subunit protein uL24</fullName>
    </recommendedName>
</protein>
<keyword evidence="2 5" id="KW-0689">Ribosomal protein</keyword>
<dbReference type="SMART" id="SM00739">
    <property type="entry name" value="KOW"/>
    <property type="match status" value="1"/>
</dbReference>
<dbReference type="Gene3D" id="2.30.30.30">
    <property type="match status" value="1"/>
</dbReference>
<evidence type="ECO:0000256" key="6">
    <source>
        <dbReference type="RuleBase" id="RU003477"/>
    </source>
</evidence>
<dbReference type="GO" id="GO:0019843">
    <property type="term" value="F:rRNA binding"/>
    <property type="evidence" value="ECO:0007669"/>
    <property type="project" value="UniProtKB-UniRule"/>
</dbReference>
<dbReference type="AlphaFoldDB" id="A0A1G2SIG6"/>
<comment type="subunit">
    <text evidence="5">Part of the 50S ribosomal subunit.</text>
</comment>
<keyword evidence="3 5" id="KW-0687">Ribonucleoprotein</keyword>
<dbReference type="GO" id="GO:0003735">
    <property type="term" value="F:structural constituent of ribosome"/>
    <property type="evidence" value="ECO:0007669"/>
    <property type="project" value="InterPro"/>
</dbReference>
<evidence type="ECO:0000313" key="8">
    <source>
        <dbReference type="EMBL" id="OHA84873.1"/>
    </source>
</evidence>
<dbReference type="Pfam" id="PF17136">
    <property type="entry name" value="ribosomal_L24"/>
    <property type="match status" value="1"/>
</dbReference>
<keyword evidence="5" id="KW-0694">RNA-binding</keyword>
<dbReference type="CDD" id="cd06089">
    <property type="entry name" value="KOW_RPL26"/>
    <property type="match status" value="1"/>
</dbReference>
<accession>A0A1G2SIG6</accession>
<proteinExistence type="inferred from homology"/>